<name>A0ABP6STG2_9ACTN</name>
<dbReference type="SUPFAM" id="SSF53901">
    <property type="entry name" value="Thiolase-like"/>
    <property type="match status" value="1"/>
</dbReference>
<reference evidence="2" key="1">
    <citation type="journal article" date="2019" name="Int. J. Syst. Evol. Microbiol.">
        <title>The Global Catalogue of Microorganisms (GCM) 10K type strain sequencing project: providing services to taxonomists for standard genome sequencing and annotation.</title>
        <authorList>
            <consortium name="The Broad Institute Genomics Platform"/>
            <consortium name="The Broad Institute Genome Sequencing Center for Infectious Disease"/>
            <person name="Wu L."/>
            <person name="Ma J."/>
        </authorList>
    </citation>
    <scope>NUCLEOTIDE SEQUENCE [LARGE SCALE GENOMIC DNA]</scope>
    <source>
        <strain evidence="2">JCM 9458</strain>
    </source>
</reference>
<dbReference type="PANTHER" id="PTHR42870:SF1">
    <property type="entry name" value="NON-SPECIFIC LIPID-TRANSFER PROTEIN-LIKE 2"/>
    <property type="match status" value="1"/>
</dbReference>
<accession>A0ABP6STG2</accession>
<organism evidence="1 2">
    <name type="scientific">Cryptosporangium minutisporangium</name>
    <dbReference type="NCBI Taxonomy" id="113569"/>
    <lineage>
        <taxon>Bacteria</taxon>
        <taxon>Bacillati</taxon>
        <taxon>Actinomycetota</taxon>
        <taxon>Actinomycetes</taxon>
        <taxon>Cryptosporangiales</taxon>
        <taxon>Cryptosporangiaceae</taxon>
        <taxon>Cryptosporangium</taxon>
    </lineage>
</organism>
<dbReference type="InterPro" id="IPR002155">
    <property type="entry name" value="Thiolase"/>
</dbReference>
<evidence type="ECO:0000313" key="2">
    <source>
        <dbReference type="Proteomes" id="UP001501676"/>
    </source>
</evidence>
<comment type="caution">
    <text evidence="1">The sequence shown here is derived from an EMBL/GenBank/DDBJ whole genome shotgun (WGS) entry which is preliminary data.</text>
</comment>
<proteinExistence type="predicted"/>
<dbReference type="InterPro" id="IPR016039">
    <property type="entry name" value="Thiolase-like"/>
</dbReference>
<protein>
    <submittedName>
        <fullName evidence="1">Thiolase domain-containing protein</fullName>
    </submittedName>
</protein>
<dbReference type="RefSeq" id="WP_345727021.1">
    <property type="nucleotide sequence ID" value="NZ_BAAAYN010000006.1"/>
</dbReference>
<evidence type="ECO:0000313" key="1">
    <source>
        <dbReference type="EMBL" id="GAA3384141.1"/>
    </source>
</evidence>
<dbReference type="Gene3D" id="3.40.47.10">
    <property type="match status" value="1"/>
</dbReference>
<dbReference type="PANTHER" id="PTHR42870">
    <property type="entry name" value="ACETYL-COA C-ACETYLTRANSFERASE"/>
    <property type="match status" value="1"/>
</dbReference>
<dbReference type="NCBIfam" id="NF005924">
    <property type="entry name" value="PRK07937.1"/>
    <property type="match status" value="1"/>
</dbReference>
<dbReference type="Proteomes" id="UP001501676">
    <property type="component" value="Unassembled WGS sequence"/>
</dbReference>
<sequence length="353" mass="37468">MTTEPVAIVGWALTPMTRRTVNSEAELLFEVISGATEHAGITRADVDFSCAGSCDYVAGQAFSFVQNIDAVGAWPPKRDSHVEMDGAWALYEAWVRLQLGDIDVAIATGSGRSSTADPATVYPMEMDPYYLAPLGADVVSFAALQARILLDAGLVTERQMATVAARARGAAQGNPYAQVSGEFDVDALLEDDYVRNPLRRHDLPPITDGACAVVIARGDKARELTDHPVWITGFAHSAEPHHPGLRDLRVSASTTRAARAAGLDAAPVEVAELQTTFTHEEALLTTALGLGPEVAINPSGGPLAANPVMATGLTRVIEAARQVRDHGKQRVLAHATSGPCLQQNLVCVMEGTR</sequence>
<dbReference type="PIRSF" id="PIRSF000429">
    <property type="entry name" value="Ac-CoA_Ac_transf"/>
    <property type="match status" value="1"/>
</dbReference>
<dbReference type="EMBL" id="BAAAYN010000006">
    <property type="protein sequence ID" value="GAA3384141.1"/>
    <property type="molecule type" value="Genomic_DNA"/>
</dbReference>
<keyword evidence="2" id="KW-1185">Reference proteome</keyword>
<gene>
    <name evidence="1" type="ORF">GCM10020369_12740</name>
</gene>